<dbReference type="GO" id="GO:0006508">
    <property type="term" value="P:proteolysis"/>
    <property type="evidence" value="ECO:0007669"/>
    <property type="project" value="InterPro"/>
</dbReference>
<feature type="compositionally biased region" description="Low complexity" evidence="4">
    <location>
        <begin position="428"/>
        <end position="440"/>
    </location>
</feature>
<reference evidence="7" key="2">
    <citation type="submission" date="2023-02" db="EMBL/GenBank/DDBJ databases">
        <authorList>
            <consortium name="DOE Joint Genome Institute"/>
            <person name="Mondo S.J."/>
            <person name="Chang Y."/>
            <person name="Wang Y."/>
            <person name="Ahrendt S."/>
            <person name="Andreopoulos W."/>
            <person name="Barry K."/>
            <person name="Beard J."/>
            <person name="Benny G.L."/>
            <person name="Blankenship S."/>
            <person name="Bonito G."/>
            <person name="Cuomo C."/>
            <person name="Desiro A."/>
            <person name="Gervers K.A."/>
            <person name="Hundley H."/>
            <person name="Kuo A."/>
            <person name="LaButti K."/>
            <person name="Lang B.F."/>
            <person name="Lipzen A."/>
            <person name="O'Donnell K."/>
            <person name="Pangilinan J."/>
            <person name="Reynolds N."/>
            <person name="Sandor L."/>
            <person name="Smith M.W."/>
            <person name="Tsang A."/>
            <person name="Grigoriev I.V."/>
            <person name="Stajich J.E."/>
            <person name="Spatafora J.W."/>
        </authorList>
    </citation>
    <scope>NUCLEOTIDE SEQUENCE</scope>
    <source>
        <strain evidence="7">RSA 2281</strain>
    </source>
</reference>
<feature type="domain" description="Peptidase A1" evidence="6">
    <location>
        <begin position="51"/>
        <end position="395"/>
    </location>
</feature>
<dbReference type="AlphaFoldDB" id="A0AAD5KAS1"/>
<reference evidence="7" key="1">
    <citation type="journal article" date="2022" name="IScience">
        <title>Evolution of zygomycete secretomes and the origins of terrestrial fungal ecologies.</title>
        <authorList>
            <person name="Chang Y."/>
            <person name="Wang Y."/>
            <person name="Mondo S."/>
            <person name="Ahrendt S."/>
            <person name="Andreopoulos W."/>
            <person name="Barry K."/>
            <person name="Beard J."/>
            <person name="Benny G.L."/>
            <person name="Blankenship S."/>
            <person name="Bonito G."/>
            <person name="Cuomo C."/>
            <person name="Desiro A."/>
            <person name="Gervers K.A."/>
            <person name="Hundley H."/>
            <person name="Kuo A."/>
            <person name="LaButti K."/>
            <person name="Lang B.F."/>
            <person name="Lipzen A."/>
            <person name="O'Donnell K."/>
            <person name="Pangilinan J."/>
            <person name="Reynolds N."/>
            <person name="Sandor L."/>
            <person name="Smith M.E."/>
            <person name="Tsang A."/>
            <person name="Grigoriev I.V."/>
            <person name="Stajich J.E."/>
            <person name="Spatafora J.W."/>
        </authorList>
    </citation>
    <scope>NUCLEOTIDE SEQUENCE</scope>
    <source>
        <strain evidence="7">RSA 2281</strain>
    </source>
</reference>
<evidence type="ECO:0000313" key="8">
    <source>
        <dbReference type="Proteomes" id="UP001209540"/>
    </source>
</evidence>
<organism evidence="7 8">
    <name type="scientific">Phascolomyces articulosus</name>
    <dbReference type="NCBI Taxonomy" id="60185"/>
    <lineage>
        <taxon>Eukaryota</taxon>
        <taxon>Fungi</taxon>
        <taxon>Fungi incertae sedis</taxon>
        <taxon>Mucoromycota</taxon>
        <taxon>Mucoromycotina</taxon>
        <taxon>Mucoromycetes</taxon>
        <taxon>Mucorales</taxon>
        <taxon>Lichtheimiaceae</taxon>
        <taxon>Phascolomyces</taxon>
    </lineage>
</organism>
<feature type="signal peptide" evidence="5">
    <location>
        <begin position="1"/>
        <end position="21"/>
    </location>
</feature>
<dbReference type="PROSITE" id="PS51767">
    <property type="entry name" value="PEPTIDASE_A1"/>
    <property type="match status" value="1"/>
</dbReference>
<feature type="disulfide bond" evidence="3">
    <location>
        <begin position="317"/>
        <end position="358"/>
    </location>
</feature>
<gene>
    <name evidence="7" type="ORF">BDA99DRAFT_559365</name>
</gene>
<accession>A0AAD5KAS1</accession>
<dbReference type="CDD" id="cd05471">
    <property type="entry name" value="pepsin_like"/>
    <property type="match status" value="1"/>
</dbReference>
<proteinExistence type="inferred from homology"/>
<keyword evidence="2" id="KW-0378">Hydrolase</keyword>
<keyword evidence="2" id="KW-0645">Protease</keyword>
<name>A0AAD5KAS1_9FUNG</name>
<feature type="compositionally biased region" description="Low complexity" evidence="4">
    <location>
        <begin position="506"/>
        <end position="520"/>
    </location>
</feature>
<dbReference type="InterPro" id="IPR001969">
    <property type="entry name" value="Aspartic_peptidase_AS"/>
</dbReference>
<evidence type="ECO:0000256" key="1">
    <source>
        <dbReference type="ARBA" id="ARBA00007447"/>
    </source>
</evidence>
<feature type="region of interest" description="Disordered" evidence="4">
    <location>
        <begin position="545"/>
        <end position="567"/>
    </location>
</feature>
<comment type="caution">
    <text evidence="7">The sequence shown here is derived from an EMBL/GenBank/DDBJ whole genome shotgun (WGS) entry which is preliminary data.</text>
</comment>
<evidence type="ECO:0000256" key="3">
    <source>
        <dbReference type="PIRSR" id="PIRSR601461-2"/>
    </source>
</evidence>
<dbReference type="Proteomes" id="UP001209540">
    <property type="component" value="Unassembled WGS sequence"/>
</dbReference>
<evidence type="ECO:0000313" key="7">
    <source>
        <dbReference type="EMBL" id="KAI9264052.1"/>
    </source>
</evidence>
<sequence>MVGFIFVLLQLLYFAGNIVDAISIEDMIFKTPPYVGDRPPSIPLLFKSGVPTADFSIGTPPQNFTGIFDTGSPITWAISNKCHDGGCANVPISEKFNQTASTTNTPFPTEIELNYLDGTHVRLIPELDTVTLAKTFQFPRHLVGEATMVDYLPGFVPAANARIGVGEYSTKVLDPDPAKAVEGFNPPVGGGLQRRAAGDAHTSTGPAASGSPNFRKRGPNPSDDFLWVLGDDPTMYTGPLYKLDLINALDNIASPFWKVPLNGLSVNNLEFKLSDKSYGTVSSSTPYIMVPPSVAATINKAIGAQYNTNTKMYTIACSAQSQLSPLVIEFSQGINAEIPAAKYINEYEQIPTGQSDQCFSTIVSGPDDHTVYLGGPFFQSYYLGFAVTEQAIYVAESVVNTGAKLTPTDPYNNQANNNASPVPSQQLPNGAAPNPGAASEPGGGIANQQSPTAPNPGATDTIGNTGNSQTPTDSNGASSNGQPSVGGANDSTSTPELKAVKPSDPGSSATADTDGSAAVSPDQQSLVPKNLLFAQGNSAIGELFSGGASGTTDGQMPATKSTNPLLL</sequence>
<keyword evidence="5" id="KW-0732">Signal</keyword>
<dbReference type="Pfam" id="PF00026">
    <property type="entry name" value="Asp"/>
    <property type="match status" value="2"/>
</dbReference>
<dbReference type="InterPro" id="IPR001461">
    <property type="entry name" value="Aspartic_peptidase_A1"/>
</dbReference>
<dbReference type="InterPro" id="IPR034164">
    <property type="entry name" value="Pepsin-like_dom"/>
</dbReference>
<dbReference type="InterPro" id="IPR033121">
    <property type="entry name" value="PEPTIDASE_A1"/>
</dbReference>
<dbReference type="GO" id="GO:0004190">
    <property type="term" value="F:aspartic-type endopeptidase activity"/>
    <property type="evidence" value="ECO:0007669"/>
    <property type="project" value="UniProtKB-KW"/>
</dbReference>
<feature type="region of interest" description="Disordered" evidence="4">
    <location>
        <begin position="188"/>
        <end position="219"/>
    </location>
</feature>
<dbReference type="EMBL" id="JAIXMP010000012">
    <property type="protein sequence ID" value="KAI9264052.1"/>
    <property type="molecule type" value="Genomic_DNA"/>
</dbReference>
<feature type="compositionally biased region" description="Polar residues" evidence="4">
    <location>
        <begin position="201"/>
        <end position="212"/>
    </location>
</feature>
<feature type="chain" id="PRO_5042104113" evidence="5">
    <location>
        <begin position="22"/>
        <end position="567"/>
    </location>
</feature>
<dbReference type="InterPro" id="IPR021109">
    <property type="entry name" value="Peptidase_aspartic_dom_sf"/>
</dbReference>
<dbReference type="SUPFAM" id="SSF50630">
    <property type="entry name" value="Acid proteases"/>
    <property type="match status" value="1"/>
</dbReference>
<evidence type="ECO:0000259" key="6">
    <source>
        <dbReference type="PROSITE" id="PS51767"/>
    </source>
</evidence>
<keyword evidence="8" id="KW-1185">Reference proteome</keyword>
<feature type="region of interest" description="Disordered" evidence="4">
    <location>
        <begin position="409"/>
        <end position="523"/>
    </location>
</feature>
<protein>
    <submittedName>
        <fullName evidence="7">Aspartic peptidase domain-containing protein</fullName>
    </submittedName>
</protein>
<evidence type="ECO:0000256" key="4">
    <source>
        <dbReference type="SAM" id="MobiDB-lite"/>
    </source>
</evidence>
<feature type="compositionally biased region" description="Polar residues" evidence="4">
    <location>
        <begin position="461"/>
        <end position="495"/>
    </location>
</feature>
<feature type="compositionally biased region" description="Polar residues" evidence="4">
    <location>
        <begin position="409"/>
        <end position="427"/>
    </location>
</feature>
<evidence type="ECO:0000256" key="2">
    <source>
        <dbReference type="ARBA" id="ARBA00022750"/>
    </source>
</evidence>
<dbReference type="PANTHER" id="PTHR47966">
    <property type="entry name" value="BETA-SITE APP-CLEAVING ENZYME, ISOFORM A-RELATED"/>
    <property type="match status" value="1"/>
</dbReference>
<comment type="similarity">
    <text evidence="1">Belongs to the peptidase A1 family.</text>
</comment>
<keyword evidence="2" id="KW-0064">Aspartyl protease</keyword>
<dbReference type="PROSITE" id="PS00141">
    <property type="entry name" value="ASP_PROTEASE"/>
    <property type="match status" value="1"/>
</dbReference>
<dbReference type="PANTHER" id="PTHR47966:SF51">
    <property type="entry name" value="BETA-SITE APP-CLEAVING ENZYME, ISOFORM A-RELATED"/>
    <property type="match status" value="1"/>
</dbReference>
<feature type="compositionally biased region" description="Polar residues" evidence="4">
    <location>
        <begin position="550"/>
        <end position="567"/>
    </location>
</feature>
<dbReference type="Gene3D" id="2.40.70.10">
    <property type="entry name" value="Acid Proteases"/>
    <property type="match status" value="2"/>
</dbReference>
<keyword evidence="3" id="KW-1015">Disulfide bond</keyword>
<evidence type="ECO:0000256" key="5">
    <source>
        <dbReference type="SAM" id="SignalP"/>
    </source>
</evidence>